<dbReference type="InterPro" id="IPR001387">
    <property type="entry name" value="Cro/C1-type_HTH"/>
</dbReference>
<dbReference type="Pfam" id="PF19054">
    <property type="entry name" value="DUF5753"/>
    <property type="match status" value="1"/>
</dbReference>
<dbReference type="InterPro" id="IPR010982">
    <property type="entry name" value="Lambda_DNA-bd_dom_sf"/>
</dbReference>
<dbReference type="PROSITE" id="PS50943">
    <property type="entry name" value="HTH_CROC1"/>
    <property type="match status" value="1"/>
</dbReference>
<dbReference type="InterPro" id="IPR043917">
    <property type="entry name" value="DUF5753"/>
</dbReference>
<name>A0ABV8KIC2_9ACTN</name>
<dbReference type="CDD" id="cd00093">
    <property type="entry name" value="HTH_XRE"/>
    <property type="match status" value="1"/>
</dbReference>
<accession>A0ABV8KIC2</accession>
<evidence type="ECO:0000313" key="3">
    <source>
        <dbReference type="Proteomes" id="UP001595868"/>
    </source>
</evidence>
<feature type="domain" description="HTH cro/C1-type" evidence="1">
    <location>
        <begin position="18"/>
        <end position="71"/>
    </location>
</feature>
<organism evidence="2 3">
    <name type="scientific">Micromonospora zhanjiangensis</name>
    <dbReference type="NCBI Taxonomy" id="1522057"/>
    <lineage>
        <taxon>Bacteria</taxon>
        <taxon>Bacillati</taxon>
        <taxon>Actinomycetota</taxon>
        <taxon>Actinomycetes</taxon>
        <taxon>Micromonosporales</taxon>
        <taxon>Micromonosporaceae</taxon>
        <taxon>Micromonospora</taxon>
    </lineage>
</organism>
<comment type="caution">
    <text evidence="2">The sequence shown here is derived from an EMBL/GenBank/DDBJ whole genome shotgun (WGS) entry which is preliminary data.</text>
</comment>
<evidence type="ECO:0000259" key="1">
    <source>
        <dbReference type="PROSITE" id="PS50943"/>
    </source>
</evidence>
<dbReference type="Pfam" id="PF13560">
    <property type="entry name" value="HTH_31"/>
    <property type="match status" value="1"/>
</dbReference>
<dbReference type="Proteomes" id="UP001595868">
    <property type="component" value="Unassembled WGS sequence"/>
</dbReference>
<keyword evidence="3" id="KW-1185">Reference proteome</keyword>
<gene>
    <name evidence="2" type="ORF">ACFOX0_07355</name>
</gene>
<sequence length="293" mass="33215">MAEDMGSTVPRRQLGRTLRQLRLESQITLDGAANALDCSRQKVWRIECGIGAVRGVDVRAMCELYDATAELTTALVALAGETKSKGWWHAYGDLIPDWFELYVGLESTASRLREYEHTLIPGLLQTRRYALAIYQHRIEMTEEERERAADVRLERQALLRRRLPPAPRFEVVLSEAVLLRTIPDRDAMAEQLAHLIKMSQLPNVSLRVLPLARGPHRGAEAGAFVLLEFPIGSRVIPDPPVVYCESWTGALYLDRADEFASYEDIWAGLENDALDEEQSRELIFKIFGEVRRA</sequence>
<dbReference type="RefSeq" id="WP_377542960.1">
    <property type="nucleotide sequence ID" value="NZ_JBHSBN010000003.1"/>
</dbReference>
<reference evidence="3" key="1">
    <citation type="journal article" date="2019" name="Int. J. Syst. Evol. Microbiol.">
        <title>The Global Catalogue of Microorganisms (GCM) 10K type strain sequencing project: providing services to taxonomists for standard genome sequencing and annotation.</title>
        <authorList>
            <consortium name="The Broad Institute Genomics Platform"/>
            <consortium name="The Broad Institute Genome Sequencing Center for Infectious Disease"/>
            <person name="Wu L."/>
            <person name="Ma J."/>
        </authorList>
    </citation>
    <scope>NUCLEOTIDE SEQUENCE [LARGE SCALE GENOMIC DNA]</scope>
    <source>
        <strain evidence="3">2902at01</strain>
    </source>
</reference>
<dbReference type="EMBL" id="JBHSBN010000003">
    <property type="protein sequence ID" value="MFC4105749.1"/>
    <property type="molecule type" value="Genomic_DNA"/>
</dbReference>
<dbReference type="Gene3D" id="1.10.260.40">
    <property type="entry name" value="lambda repressor-like DNA-binding domains"/>
    <property type="match status" value="1"/>
</dbReference>
<evidence type="ECO:0000313" key="2">
    <source>
        <dbReference type="EMBL" id="MFC4105749.1"/>
    </source>
</evidence>
<dbReference type="SUPFAM" id="SSF47413">
    <property type="entry name" value="lambda repressor-like DNA-binding domains"/>
    <property type="match status" value="1"/>
</dbReference>
<proteinExistence type="predicted"/>
<protein>
    <submittedName>
        <fullName evidence="2">Helix-turn-helix domain-containing protein</fullName>
    </submittedName>
</protein>